<gene>
    <name evidence="2" type="ORF">LAESUDRAFT_779745</name>
</gene>
<organism evidence="2 3">
    <name type="scientific">Laetiporus sulphureus 93-53</name>
    <dbReference type="NCBI Taxonomy" id="1314785"/>
    <lineage>
        <taxon>Eukaryota</taxon>
        <taxon>Fungi</taxon>
        <taxon>Dikarya</taxon>
        <taxon>Basidiomycota</taxon>
        <taxon>Agaricomycotina</taxon>
        <taxon>Agaricomycetes</taxon>
        <taxon>Polyporales</taxon>
        <taxon>Laetiporus</taxon>
    </lineage>
</organism>
<keyword evidence="1" id="KW-1133">Transmembrane helix</keyword>
<reference evidence="2 3" key="1">
    <citation type="journal article" date="2016" name="Mol. Biol. Evol.">
        <title>Comparative Genomics of Early-Diverging Mushroom-Forming Fungi Provides Insights into the Origins of Lignocellulose Decay Capabilities.</title>
        <authorList>
            <person name="Nagy L.G."/>
            <person name="Riley R."/>
            <person name="Tritt A."/>
            <person name="Adam C."/>
            <person name="Daum C."/>
            <person name="Floudas D."/>
            <person name="Sun H."/>
            <person name="Yadav J.S."/>
            <person name="Pangilinan J."/>
            <person name="Larsson K.H."/>
            <person name="Matsuura K."/>
            <person name="Barry K."/>
            <person name="Labutti K."/>
            <person name="Kuo R."/>
            <person name="Ohm R.A."/>
            <person name="Bhattacharya S.S."/>
            <person name="Shirouzu T."/>
            <person name="Yoshinaga Y."/>
            <person name="Martin F.M."/>
            <person name="Grigoriev I.V."/>
            <person name="Hibbett D.S."/>
        </authorList>
    </citation>
    <scope>NUCLEOTIDE SEQUENCE [LARGE SCALE GENOMIC DNA]</scope>
    <source>
        <strain evidence="2 3">93-53</strain>
    </source>
</reference>
<keyword evidence="3" id="KW-1185">Reference proteome</keyword>
<keyword evidence="1" id="KW-0812">Transmembrane</keyword>
<dbReference type="InParanoid" id="A0A165DWJ2"/>
<accession>A0A165DWJ2</accession>
<evidence type="ECO:0000313" key="2">
    <source>
        <dbReference type="EMBL" id="KZT05777.1"/>
    </source>
</evidence>
<dbReference type="Proteomes" id="UP000076871">
    <property type="component" value="Unassembled WGS sequence"/>
</dbReference>
<sequence>MNQYIGCQIVGEDSLTYESAPVDNNEDTDSGTNRSLSLVALFHASSCEARYTEYFTFFTCIVSNAVSVGCCSHITNVGSSIECRREVRLVWGQHWTSMQALVTINYYGVHGAMIYFAYVMSGFGPDLSHPMCEGFVIFGGAYVMISIGLSQTAVILLLRVMKVWDDRQFIKVALILGFGICYGMSVAFNTLMMRQPAMKILYSDKPRTCYIQDKDVYIAGTWGAMICIVMVLSYSLYYLHYRRCSGNLHNNTEIELATM</sequence>
<feature type="transmembrane region" description="Helical" evidence="1">
    <location>
        <begin position="216"/>
        <end position="239"/>
    </location>
</feature>
<proteinExistence type="predicted"/>
<evidence type="ECO:0000256" key="1">
    <source>
        <dbReference type="SAM" id="Phobius"/>
    </source>
</evidence>
<keyword evidence="1" id="KW-0472">Membrane</keyword>
<dbReference type="RefSeq" id="XP_040763517.1">
    <property type="nucleotide sequence ID" value="XM_040913842.1"/>
</dbReference>
<dbReference type="OrthoDB" id="3263597at2759"/>
<name>A0A165DWJ2_9APHY</name>
<feature type="transmembrane region" description="Helical" evidence="1">
    <location>
        <begin position="135"/>
        <end position="157"/>
    </location>
</feature>
<feature type="transmembrane region" description="Helical" evidence="1">
    <location>
        <begin position="169"/>
        <end position="188"/>
    </location>
</feature>
<protein>
    <submittedName>
        <fullName evidence="2">Uncharacterized protein</fullName>
    </submittedName>
</protein>
<feature type="transmembrane region" description="Helical" evidence="1">
    <location>
        <begin position="104"/>
        <end position="123"/>
    </location>
</feature>
<evidence type="ECO:0000313" key="3">
    <source>
        <dbReference type="Proteomes" id="UP000076871"/>
    </source>
</evidence>
<dbReference type="AlphaFoldDB" id="A0A165DWJ2"/>
<dbReference type="GeneID" id="63830870"/>
<dbReference type="EMBL" id="KV427628">
    <property type="protein sequence ID" value="KZT05777.1"/>
    <property type="molecule type" value="Genomic_DNA"/>
</dbReference>